<accession>A0A482VER0</accession>
<dbReference type="AlphaFoldDB" id="A0A482VER0"/>
<dbReference type="Pfam" id="PF07757">
    <property type="entry name" value="AdoMet_MTase"/>
    <property type="match status" value="1"/>
</dbReference>
<reference evidence="11 12" key="1">
    <citation type="submission" date="2017-03" db="EMBL/GenBank/DDBJ databases">
        <title>Genome of the blue death feigning beetle - Asbolus verrucosus.</title>
        <authorList>
            <person name="Rider S.D."/>
        </authorList>
    </citation>
    <scope>NUCLEOTIDE SEQUENCE [LARGE SCALE GENOMIC DNA]</scope>
    <source>
        <strain evidence="11">Butters</strain>
        <tissue evidence="11">Head and leg muscle</tissue>
    </source>
</reference>
<evidence type="ECO:0000256" key="5">
    <source>
        <dbReference type="ARBA" id="ARBA00022603"/>
    </source>
</evidence>
<keyword evidence="4 10" id="KW-0963">Cytoplasm</keyword>
<evidence type="ECO:0000256" key="3">
    <source>
        <dbReference type="ARBA" id="ARBA00009056"/>
    </source>
</evidence>
<dbReference type="STRING" id="1661398.A0A482VER0"/>
<dbReference type="GO" id="GO:0005737">
    <property type="term" value="C:cytoplasm"/>
    <property type="evidence" value="ECO:0007669"/>
    <property type="project" value="UniProtKB-SubCell"/>
</dbReference>
<dbReference type="GO" id="GO:0141101">
    <property type="term" value="F:tRNA(Ser) (uridine(44)-2'-O-)-methyltransferase activity"/>
    <property type="evidence" value="ECO:0007669"/>
    <property type="project" value="UniProtKB-EC"/>
</dbReference>
<evidence type="ECO:0000256" key="10">
    <source>
        <dbReference type="RuleBase" id="RU368004"/>
    </source>
</evidence>
<dbReference type="PANTHER" id="PTHR21210:SF0">
    <property type="entry name" value="TRNA (URACIL-O(2)-)-METHYLTRANSFERASE-RELATED"/>
    <property type="match status" value="1"/>
</dbReference>
<evidence type="ECO:0000256" key="8">
    <source>
        <dbReference type="ARBA" id="ARBA00022694"/>
    </source>
</evidence>
<evidence type="ECO:0000256" key="7">
    <source>
        <dbReference type="ARBA" id="ARBA00022691"/>
    </source>
</evidence>
<organism evidence="11 12">
    <name type="scientific">Asbolus verrucosus</name>
    <name type="common">Desert ironclad beetle</name>
    <dbReference type="NCBI Taxonomy" id="1661398"/>
    <lineage>
        <taxon>Eukaryota</taxon>
        <taxon>Metazoa</taxon>
        <taxon>Ecdysozoa</taxon>
        <taxon>Arthropoda</taxon>
        <taxon>Hexapoda</taxon>
        <taxon>Insecta</taxon>
        <taxon>Pterygota</taxon>
        <taxon>Neoptera</taxon>
        <taxon>Endopterygota</taxon>
        <taxon>Coleoptera</taxon>
        <taxon>Polyphaga</taxon>
        <taxon>Cucujiformia</taxon>
        <taxon>Tenebrionidae</taxon>
        <taxon>Pimeliinae</taxon>
        <taxon>Asbolus</taxon>
    </lineage>
</organism>
<comment type="subcellular location">
    <subcellularLocation>
        <location evidence="2 10">Cytoplasm</location>
    </subcellularLocation>
</comment>
<comment type="caution">
    <text evidence="11">The sequence shown here is derived from an EMBL/GenBank/DDBJ whole genome shotgun (WGS) entry which is preliminary data.</text>
</comment>
<evidence type="ECO:0000256" key="6">
    <source>
        <dbReference type="ARBA" id="ARBA00022679"/>
    </source>
</evidence>
<name>A0A482VER0_ASBVE</name>
<protein>
    <recommendedName>
        <fullName evidence="10">tRNA (uracil-O(2)-)-methyltransferase</fullName>
        <ecNumber evidence="10">2.1.1.211</ecNumber>
    </recommendedName>
</protein>
<keyword evidence="7 10" id="KW-0949">S-adenosyl-L-methionine</keyword>
<dbReference type="InterPro" id="IPR029063">
    <property type="entry name" value="SAM-dependent_MTases_sf"/>
</dbReference>
<evidence type="ECO:0000256" key="2">
    <source>
        <dbReference type="ARBA" id="ARBA00004496"/>
    </source>
</evidence>
<dbReference type="EC" id="2.1.1.211" evidence="10"/>
<comment type="catalytic activity">
    <reaction evidence="9 10">
        <text>uridine(44) in tRNA(Ser) + S-adenosyl-L-methionine = 2'-O-methyluridine(44) in tRNA(Ser) + S-adenosyl-L-homocysteine + H(+)</text>
        <dbReference type="Rhea" id="RHEA:43100"/>
        <dbReference type="Rhea" id="RHEA-COMP:10339"/>
        <dbReference type="Rhea" id="RHEA-COMP:10340"/>
        <dbReference type="ChEBI" id="CHEBI:15378"/>
        <dbReference type="ChEBI" id="CHEBI:57856"/>
        <dbReference type="ChEBI" id="CHEBI:59789"/>
        <dbReference type="ChEBI" id="CHEBI:65315"/>
        <dbReference type="ChEBI" id="CHEBI:74478"/>
        <dbReference type="EC" id="2.1.1.211"/>
    </reaction>
</comment>
<dbReference type="PANTHER" id="PTHR21210">
    <property type="entry name" value="TRNA (URACIL-O(2)-)-METHYLTRANSFERASE-RELATED"/>
    <property type="match status" value="1"/>
</dbReference>
<comment type="function">
    <text evidence="10">Adenosyl-L-methionine (AdoMet)-dependent tRNA (uracil-O(2)-)-methyltransferase.</text>
</comment>
<dbReference type="Proteomes" id="UP000292052">
    <property type="component" value="Unassembled WGS sequence"/>
</dbReference>
<dbReference type="OrthoDB" id="10047021at2759"/>
<comment type="similarity">
    <text evidence="3 10">Belongs to the TRM44 family.</text>
</comment>
<dbReference type="EMBL" id="QDEB01109443">
    <property type="protein sequence ID" value="RZB66671.1"/>
    <property type="molecule type" value="Genomic_DNA"/>
</dbReference>
<proteinExistence type="inferred from homology"/>
<evidence type="ECO:0000313" key="12">
    <source>
        <dbReference type="Proteomes" id="UP000292052"/>
    </source>
</evidence>
<keyword evidence="8 10" id="KW-0819">tRNA processing</keyword>
<keyword evidence="12" id="KW-1185">Reference proteome</keyword>
<dbReference type="SUPFAM" id="SSF53335">
    <property type="entry name" value="S-adenosyl-L-methionine-dependent methyltransferases"/>
    <property type="match status" value="1"/>
</dbReference>
<evidence type="ECO:0000256" key="1">
    <source>
        <dbReference type="ARBA" id="ARBA00002778"/>
    </source>
</evidence>
<keyword evidence="5 10" id="KW-0489">Methyltransferase</keyword>
<keyword evidence="6 10" id="KW-0808">Transferase</keyword>
<evidence type="ECO:0000256" key="4">
    <source>
        <dbReference type="ARBA" id="ARBA00022490"/>
    </source>
</evidence>
<evidence type="ECO:0000313" key="11">
    <source>
        <dbReference type="EMBL" id="RZB66671.1"/>
    </source>
</evidence>
<sequence>MNQIPPNIVNRKLAAITPVLFCEITFCCSSVKHIRDIFTREALLYEIRKIPNLKSVTPDLIKLIAKNYDENVVITESTCDDFSDSSEGIFVSFRILLGRKKNVECFEVVIFDKKNKTATFFAVQEYDTDILATLFPYHIELTLEGNLRITLNSFEDADTSSAEWLSDKLFSKLMKWTENKTNPENIITSLSLVAADEYYNLYNDLKSKYSKQLVEMWPEKAKTDPKKYVFEDLAIATYLICLWRQLQTEDINFVDCGCGNGLLVYILNQEGYRGCGLDIRSRKTWELFPVQLKVEAVTPFSIFPNATWIIGNHSDELTPWIPVIASRSSPKTSYFVLPCCSYDFSGRKIRKSSEPVRNCTQLDRNLIARIVNIVVKNLLIEQNFINKPANRQPWNQGGKLTLQEITQKIPKGDLKLLKNECGGLQTLMKNHRYIFELKEGFVSLRAPLSLVECKKYQNKPCWYCKNHPDGCFFDDETCAYKH</sequence>
<dbReference type="InterPro" id="IPR011671">
    <property type="entry name" value="tRNA_uracil_MeTrfase"/>
</dbReference>
<dbReference type="GO" id="GO:0030488">
    <property type="term" value="P:tRNA methylation"/>
    <property type="evidence" value="ECO:0007669"/>
    <property type="project" value="UniProtKB-UniRule"/>
</dbReference>
<comment type="function">
    <text evidence="1">Probable adenosyl-L-methionine (AdoMet)-dependent tRNA (uracil-O(2)-)-methyltransferase.</text>
</comment>
<gene>
    <name evidence="11" type="ORF">BDFB_004337</name>
</gene>
<evidence type="ECO:0000256" key="9">
    <source>
        <dbReference type="ARBA" id="ARBA00047957"/>
    </source>
</evidence>